<dbReference type="EMBL" id="NNAY01004495">
    <property type="protein sequence ID" value="OXU17814.1"/>
    <property type="molecule type" value="Genomic_DNA"/>
</dbReference>
<evidence type="ECO:0000313" key="1">
    <source>
        <dbReference type="EMBL" id="OXU17814.1"/>
    </source>
</evidence>
<gene>
    <name evidence="1" type="ORF">TSAR_015266</name>
</gene>
<keyword evidence="2" id="KW-1185">Reference proteome</keyword>
<dbReference type="Proteomes" id="UP000215335">
    <property type="component" value="Unassembled WGS sequence"/>
</dbReference>
<reference evidence="1 2" key="1">
    <citation type="journal article" date="2017" name="Curr. Biol.">
        <title>The Evolution of Venom by Co-option of Single-Copy Genes.</title>
        <authorList>
            <person name="Martinson E.O."/>
            <person name="Mrinalini"/>
            <person name="Kelkar Y.D."/>
            <person name="Chang C.H."/>
            <person name="Werren J.H."/>
        </authorList>
    </citation>
    <scope>NUCLEOTIDE SEQUENCE [LARGE SCALE GENOMIC DNA]</scope>
    <source>
        <strain evidence="1 2">Alberta</strain>
        <tissue evidence="1">Whole body</tissue>
    </source>
</reference>
<sequence>YQHHQTALIQLQSYLELFKVANNAKPHCHASANQLQGSPWMVELAAINSKLSLSFDSNVTYLATRNIRITTLIRRHR</sequence>
<name>A0A232EHJ8_9HYME</name>
<dbReference type="AlphaFoldDB" id="A0A232EHJ8"/>
<protein>
    <submittedName>
        <fullName evidence="1">Uncharacterized protein</fullName>
    </submittedName>
</protein>
<organism evidence="1 2">
    <name type="scientific">Trichomalopsis sarcophagae</name>
    <dbReference type="NCBI Taxonomy" id="543379"/>
    <lineage>
        <taxon>Eukaryota</taxon>
        <taxon>Metazoa</taxon>
        <taxon>Ecdysozoa</taxon>
        <taxon>Arthropoda</taxon>
        <taxon>Hexapoda</taxon>
        <taxon>Insecta</taxon>
        <taxon>Pterygota</taxon>
        <taxon>Neoptera</taxon>
        <taxon>Endopterygota</taxon>
        <taxon>Hymenoptera</taxon>
        <taxon>Apocrita</taxon>
        <taxon>Proctotrupomorpha</taxon>
        <taxon>Chalcidoidea</taxon>
        <taxon>Pteromalidae</taxon>
        <taxon>Pteromalinae</taxon>
        <taxon>Trichomalopsis</taxon>
    </lineage>
</organism>
<comment type="caution">
    <text evidence="1">The sequence shown here is derived from an EMBL/GenBank/DDBJ whole genome shotgun (WGS) entry which is preliminary data.</text>
</comment>
<evidence type="ECO:0000313" key="2">
    <source>
        <dbReference type="Proteomes" id="UP000215335"/>
    </source>
</evidence>
<feature type="non-terminal residue" evidence="1">
    <location>
        <position position="1"/>
    </location>
</feature>
<proteinExistence type="predicted"/>
<accession>A0A232EHJ8</accession>